<dbReference type="InterPro" id="IPR010281">
    <property type="entry name" value="DUF885"/>
</dbReference>
<organism evidence="1 2">
    <name type="scientific">Pseudocercospora eumusae</name>
    <dbReference type="NCBI Taxonomy" id="321146"/>
    <lineage>
        <taxon>Eukaryota</taxon>
        <taxon>Fungi</taxon>
        <taxon>Dikarya</taxon>
        <taxon>Ascomycota</taxon>
        <taxon>Pezizomycotina</taxon>
        <taxon>Dothideomycetes</taxon>
        <taxon>Dothideomycetidae</taxon>
        <taxon>Mycosphaerellales</taxon>
        <taxon>Mycosphaerellaceae</taxon>
        <taxon>Pseudocercospora</taxon>
    </lineage>
</organism>
<proteinExistence type="predicted"/>
<dbReference type="AlphaFoldDB" id="A0A139GX95"/>
<evidence type="ECO:0000313" key="1">
    <source>
        <dbReference type="EMBL" id="KXS94835.1"/>
    </source>
</evidence>
<dbReference type="OrthoDB" id="5959877at2759"/>
<dbReference type="Pfam" id="PF05960">
    <property type="entry name" value="DUF885"/>
    <property type="match status" value="1"/>
</dbReference>
<accession>A0A139GX95</accession>
<evidence type="ECO:0000313" key="2">
    <source>
        <dbReference type="Proteomes" id="UP000070133"/>
    </source>
</evidence>
<keyword evidence="2" id="KW-1185">Reference proteome</keyword>
<dbReference type="SUPFAM" id="SSF55486">
    <property type="entry name" value="Metalloproteases ('zincins'), catalytic domain"/>
    <property type="match status" value="1"/>
</dbReference>
<gene>
    <name evidence="1" type="ORF">AC578_3664</name>
</gene>
<sequence>MVSNRPFTVGNQPPWTALAIQEDMKPSLETNISEVDKITRAQELKDFIVEIAVDIGELEQFYNVSLSATRVQRLGEYVSQHANTLVTRFAPIDGLTQDAKVDWLLIHAWIGNKLRTLRTEWTQLNDLKPLLGDWVPGLVDLCERRQKVIPTEGKYAGQVLSDAIKAVDTLSAEIQSGKFKMEDNRFGAYRAALQLEDLEKNLTEWYGFYSGYDPLFTWWTSKPWHDFSQKLVSFIAVIRQYLVGIKPGDEDAIVGQPISKEGIDAELLTEFVAYSPEEIIQIGEKQYKWCEKEAIKASREMGFGDDWRKAQEKVKNMYVEPGQQTNMVHELAQEAVDYVEKYDMVTLPEIAKECWRTFMMTPERQKVNPFFLGGNEIIVSYPTDTMSHEDKLMVMRGNNRPFSRSTVFHELLPGHHLQYHYMARSKQHRNMFQTPFWIEGWSFYWELILWDHGFPGTPENRLGMLFWHMHRCARIVFSLNFHLGKWTPQQCIDYLVEKVGHERATAEGEVRRSFNGDYGALYQAGYMLGALQLYALRKEFLDTGKMMEKEFHDRVMKENNMPIELLRALLKGEKLEAGQRPSWKFYDL</sequence>
<dbReference type="PANTHER" id="PTHR33361:SF2">
    <property type="entry name" value="DUF885 DOMAIN-CONTAINING PROTEIN"/>
    <property type="match status" value="1"/>
</dbReference>
<dbReference type="Proteomes" id="UP000070133">
    <property type="component" value="Unassembled WGS sequence"/>
</dbReference>
<dbReference type="PANTHER" id="PTHR33361">
    <property type="entry name" value="GLR0591 PROTEIN"/>
    <property type="match status" value="1"/>
</dbReference>
<comment type="caution">
    <text evidence="1">The sequence shown here is derived from an EMBL/GenBank/DDBJ whole genome shotgun (WGS) entry which is preliminary data.</text>
</comment>
<evidence type="ECO:0008006" key="3">
    <source>
        <dbReference type="Google" id="ProtNLM"/>
    </source>
</evidence>
<name>A0A139GX95_9PEZI</name>
<reference evidence="1 2" key="1">
    <citation type="submission" date="2015-07" db="EMBL/GenBank/DDBJ databases">
        <title>Comparative genomics of the Sigatoka disease complex on banana suggests a link between parallel evolutionary changes in Pseudocercospora fijiensis and Pseudocercospora eumusae and increased virulence on the banana host.</title>
        <authorList>
            <person name="Chang T.-C."/>
            <person name="Salvucci A."/>
            <person name="Crous P.W."/>
            <person name="Stergiopoulos I."/>
        </authorList>
    </citation>
    <scope>NUCLEOTIDE SEQUENCE [LARGE SCALE GENOMIC DNA]</scope>
    <source>
        <strain evidence="1 2">CBS 114824</strain>
    </source>
</reference>
<dbReference type="EMBL" id="LFZN01000254">
    <property type="protein sequence ID" value="KXS94835.1"/>
    <property type="molecule type" value="Genomic_DNA"/>
</dbReference>
<protein>
    <recommendedName>
        <fullName evidence="3">X-Pro dipeptidyl-peptidase</fullName>
    </recommendedName>
</protein>